<dbReference type="Pfam" id="PF01380">
    <property type="entry name" value="SIS"/>
    <property type="match status" value="1"/>
</dbReference>
<comment type="similarity">
    <text evidence="1">Belongs to the SIS family. PHI subfamily.</text>
</comment>
<keyword evidence="4" id="KW-1185">Reference proteome</keyword>
<proteinExistence type="inferred from homology"/>
<dbReference type="InterPro" id="IPR046348">
    <property type="entry name" value="SIS_dom_sf"/>
</dbReference>
<dbReference type="EMBL" id="JAOQIO010000099">
    <property type="protein sequence ID" value="MCU6796181.1"/>
    <property type="molecule type" value="Genomic_DNA"/>
</dbReference>
<name>A0ABT2UQ79_9BACL</name>
<reference evidence="3 4" key="1">
    <citation type="submission" date="2022-09" db="EMBL/GenBank/DDBJ databases">
        <authorList>
            <person name="Han X.L."/>
            <person name="Wang Q."/>
            <person name="Lu T."/>
        </authorList>
    </citation>
    <scope>NUCLEOTIDE SEQUENCE [LARGE SCALE GENOMIC DNA]</scope>
    <source>
        <strain evidence="3 4">WQ 127069</strain>
    </source>
</reference>
<evidence type="ECO:0000256" key="1">
    <source>
        <dbReference type="ARBA" id="ARBA00009235"/>
    </source>
</evidence>
<feature type="domain" description="SIS" evidence="2">
    <location>
        <begin position="32"/>
        <end position="175"/>
    </location>
</feature>
<dbReference type="SUPFAM" id="SSF53697">
    <property type="entry name" value="SIS domain"/>
    <property type="match status" value="1"/>
</dbReference>
<dbReference type="CDD" id="cd05005">
    <property type="entry name" value="SIS_PHI"/>
    <property type="match status" value="1"/>
</dbReference>
<gene>
    <name evidence="3" type="primary">hxlB</name>
    <name evidence="3" type="ORF">OB236_29070</name>
</gene>
<dbReference type="InterPro" id="IPR001347">
    <property type="entry name" value="SIS_dom"/>
</dbReference>
<evidence type="ECO:0000259" key="2">
    <source>
        <dbReference type="PROSITE" id="PS51464"/>
    </source>
</evidence>
<accession>A0ABT2UQ79</accession>
<dbReference type="RefSeq" id="WP_262687004.1">
    <property type="nucleotide sequence ID" value="NZ_JAOQIO010000099.1"/>
</dbReference>
<dbReference type="Gene3D" id="3.40.50.10490">
    <property type="entry name" value="Glucose-6-phosphate isomerase like protein, domain 1"/>
    <property type="match status" value="1"/>
</dbReference>
<protein>
    <submittedName>
        <fullName evidence="3">6-phospho-3-hexuloisomerase</fullName>
    </submittedName>
</protein>
<dbReference type="Proteomes" id="UP001652445">
    <property type="component" value="Unassembled WGS sequence"/>
</dbReference>
<sequence length="188" mass="20230">MNVTEYTLEIVGELQRSAKLMLGTSSTGSEALVEAIIQSRKIFVAGAGRSGLMVKAFAMRLMHLGLDVHVVGETVTPGLGKEDLLLIASGSGETKSLLSMAKKAKELEAKLAIVTIYPESTIGRLADIKIRLPGSPKDQSESSYHTIQPMGSLFEQTLLIFFDATILSLMEKQGLDSSSMYGNHANLE</sequence>
<dbReference type="InterPro" id="IPR017552">
    <property type="entry name" value="PHI/rmpB"/>
</dbReference>
<dbReference type="PANTHER" id="PTHR43443:SF1">
    <property type="entry name" value="3-HEXULOSE-6-PHOSPHATE ISOMERASE"/>
    <property type="match status" value="1"/>
</dbReference>
<dbReference type="PROSITE" id="PS51464">
    <property type="entry name" value="SIS"/>
    <property type="match status" value="1"/>
</dbReference>
<organism evidence="3 4">
    <name type="scientific">Paenibacillus baimaensis</name>
    <dbReference type="NCBI Taxonomy" id="2982185"/>
    <lineage>
        <taxon>Bacteria</taxon>
        <taxon>Bacillati</taxon>
        <taxon>Bacillota</taxon>
        <taxon>Bacilli</taxon>
        <taxon>Bacillales</taxon>
        <taxon>Paenibacillaceae</taxon>
        <taxon>Paenibacillus</taxon>
    </lineage>
</organism>
<evidence type="ECO:0000313" key="3">
    <source>
        <dbReference type="EMBL" id="MCU6796181.1"/>
    </source>
</evidence>
<dbReference type="PANTHER" id="PTHR43443">
    <property type="entry name" value="3-HEXULOSE-6-PHOSPHATE ISOMERASE"/>
    <property type="match status" value="1"/>
</dbReference>
<evidence type="ECO:0000313" key="4">
    <source>
        <dbReference type="Proteomes" id="UP001652445"/>
    </source>
</evidence>
<dbReference type="NCBIfam" id="TIGR03127">
    <property type="entry name" value="RuMP_HxlB"/>
    <property type="match status" value="1"/>
</dbReference>
<comment type="caution">
    <text evidence="3">The sequence shown here is derived from an EMBL/GenBank/DDBJ whole genome shotgun (WGS) entry which is preliminary data.</text>
</comment>